<keyword evidence="3 8" id="KW-1134">Transmembrane beta strand</keyword>
<dbReference type="Gene3D" id="3.55.50.30">
    <property type="match status" value="1"/>
</dbReference>
<dbReference type="Proteomes" id="UP001172083">
    <property type="component" value="Unassembled WGS sequence"/>
</dbReference>
<dbReference type="InterPro" id="IPR000531">
    <property type="entry name" value="Beta-barrel_TonB"/>
</dbReference>
<dbReference type="Gene3D" id="2.170.130.10">
    <property type="entry name" value="TonB-dependent receptor, plug domain"/>
    <property type="match status" value="1"/>
</dbReference>
<evidence type="ECO:0000256" key="8">
    <source>
        <dbReference type="PROSITE-ProRule" id="PRU01360"/>
    </source>
</evidence>
<gene>
    <name evidence="12" type="ORF">QQ020_25890</name>
</gene>
<proteinExistence type="inferred from homology"/>
<dbReference type="Pfam" id="PF07715">
    <property type="entry name" value="Plug"/>
    <property type="match status" value="1"/>
</dbReference>
<accession>A0ABT8LE84</accession>
<keyword evidence="7 8" id="KW-0998">Cell outer membrane</keyword>
<dbReference type="InterPro" id="IPR008969">
    <property type="entry name" value="CarboxyPept-like_regulatory"/>
</dbReference>
<dbReference type="InterPro" id="IPR023996">
    <property type="entry name" value="TonB-dep_OMP_SusC/RagA"/>
</dbReference>
<evidence type="ECO:0000256" key="9">
    <source>
        <dbReference type="RuleBase" id="RU003357"/>
    </source>
</evidence>
<evidence type="ECO:0000256" key="2">
    <source>
        <dbReference type="ARBA" id="ARBA00022448"/>
    </source>
</evidence>
<dbReference type="Pfam" id="PF13715">
    <property type="entry name" value="CarbopepD_reg_2"/>
    <property type="match status" value="1"/>
</dbReference>
<keyword evidence="5 9" id="KW-0798">TonB box</keyword>
<dbReference type="InterPro" id="IPR039426">
    <property type="entry name" value="TonB-dep_rcpt-like"/>
</dbReference>
<dbReference type="InterPro" id="IPR037066">
    <property type="entry name" value="Plug_dom_sf"/>
</dbReference>
<evidence type="ECO:0000256" key="7">
    <source>
        <dbReference type="ARBA" id="ARBA00023237"/>
    </source>
</evidence>
<dbReference type="NCBIfam" id="TIGR04056">
    <property type="entry name" value="OMP_RagA_SusC"/>
    <property type="match status" value="1"/>
</dbReference>
<sequence>MATDGKAQPEVIKSKPLEKIYVSIDIENKTLEDAFSIISKTTNFDFIYDRAIINDKRTIDATVKNKPLGDLLRQISRAAKVQFRRVDGDIFVQNKTVLQPGVIETVRDNNALGEAINIKGQVTSNEGEALIGVSIQIKGSTKGTITDTEGRFSLEVNENDVLIVSYIGYITEEVNVGGRSEINIVLLPNLDVLQEVVVVGYGTQEKKDLTGAISSVSAEDFNSGVVTSVTDLIVGKVAGLSITQNGSDPTRGATVQLRGPSTLGGSTAPFYVIDGIPGADLANIAAEDIESIDVLKDAASTAIYGTRASNGVIIVTTKKGKANETVVDFHAYGSVDKVARTYEMANAAELRAYLASRDDLAVLAEDDDSADTDWNDVVTRTGYSQNYNLSFSGGSEKSQYYASMTYLDQKGIVKTSDKRRVLARLRLNQQALDDRLRLGLNLSASNVKQSPVDYTTFFQVNNFLPITDVYEDDGVTYRENLSKVKYFNPLSLLETRIAEDKITTLTANATIAFDIFDGLTANASGSLEESNRVSGVFLTSQSVSGATSNGSARKSSDRDNSKIAEAYLNYDKTFGDHTVSALLGYSFQEDILNDGVGAANNQFLLDDLGFNGLANGNAPDGFNFLSGFPSLSSSILESVYGRVNYSFKDRYYFQASLRRDGSSVFGTNNKRETFPGVSVAWRISDENFMSEVSFLTNLKLRAGYGETGFQFINPYQSLARFGQGGRVLVNGAYADSYFFVQNANPDLKWETTSTTNVGFDFELLEGRIFGTFDWYTKTTSDMLDTYSVSVPPFPVGSIFANAGEMENKGFEISIGAAVIDKGDLKWTTNFVLDRNVNKLVSLSNEFFEKEFQFTGSAGGRSLTGVSTSILLPGHPVGVFNTFKWVGYDETGKHTFEKSDGSIVNVEELSYPEDAQIVGDPWPDFQFGWSNSVNYKNFTLDFTMRGRVGNEIMNTVRANLSRIDEADQYNVLLSAIEDGGNRGEPSFSSFWIESGTFVRMENIRLNYQLPRVDFLKNAMVYVAAQNLFTITDFSGVDPDINLSGKAPAVIGTEPINSGGVDIRASYYKARSFVFGVRLTL</sequence>
<feature type="domain" description="TonB-dependent receptor-like beta-barrel" evidence="10">
    <location>
        <begin position="454"/>
        <end position="1026"/>
    </location>
</feature>
<dbReference type="RefSeq" id="WP_346760865.1">
    <property type="nucleotide sequence ID" value="NZ_JAUJEB010000006.1"/>
</dbReference>
<dbReference type="InterPro" id="IPR012910">
    <property type="entry name" value="Plug_dom"/>
</dbReference>
<comment type="similarity">
    <text evidence="8 9">Belongs to the TonB-dependent receptor family.</text>
</comment>
<protein>
    <submittedName>
        <fullName evidence="12">SusC/RagA family TonB-linked outer membrane protein</fullName>
    </submittedName>
</protein>
<keyword evidence="4 8" id="KW-0812">Transmembrane</keyword>
<dbReference type="SUPFAM" id="SSF49464">
    <property type="entry name" value="Carboxypeptidase regulatory domain-like"/>
    <property type="match status" value="1"/>
</dbReference>
<evidence type="ECO:0000256" key="1">
    <source>
        <dbReference type="ARBA" id="ARBA00004571"/>
    </source>
</evidence>
<feature type="domain" description="TonB-dependent receptor plug" evidence="11">
    <location>
        <begin position="206"/>
        <end position="312"/>
    </location>
</feature>
<dbReference type="PROSITE" id="PS52016">
    <property type="entry name" value="TONB_DEPENDENT_REC_3"/>
    <property type="match status" value="1"/>
</dbReference>
<comment type="subcellular location">
    <subcellularLocation>
        <location evidence="1 8">Cell outer membrane</location>
        <topology evidence="1 8">Multi-pass membrane protein</topology>
    </subcellularLocation>
</comment>
<evidence type="ECO:0000256" key="4">
    <source>
        <dbReference type="ARBA" id="ARBA00022692"/>
    </source>
</evidence>
<evidence type="ECO:0000256" key="3">
    <source>
        <dbReference type="ARBA" id="ARBA00022452"/>
    </source>
</evidence>
<evidence type="ECO:0000259" key="11">
    <source>
        <dbReference type="Pfam" id="PF07715"/>
    </source>
</evidence>
<evidence type="ECO:0000256" key="5">
    <source>
        <dbReference type="ARBA" id="ARBA00023077"/>
    </source>
</evidence>
<dbReference type="Gene3D" id="2.60.40.1120">
    <property type="entry name" value="Carboxypeptidase-like, regulatory domain"/>
    <property type="match status" value="1"/>
</dbReference>
<dbReference type="SUPFAM" id="SSF56935">
    <property type="entry name" value="Porins"/>
    <property type="match status" value="1"/>
</dbReference>
<evidence type="ECO:0000313" key="12">
    <source>
        <dbReference type="EMBL" id="MDN5215536.1"/>
    </source>
</evidence>
<evidence type="ECO:0000259" key="10">
    <source>
        <dbReference type="Pfam" id="PF00593"/>
    </source>
</evidence>
<evidence type="ECO:0000256" key="6">
    <source>
        <dbReference type="ARBA" id="ARBA00023136"/>
    </source>
</evidence>
<name>A0ABT8LE84_9BACT</name>
<keyword evidence="6 8" id="KW-0472">Membrane</keyword>
<dbReference type="EMBL" id="JAUJEB010000006">
    <property type="protein sequence ID" value="MDN5215536.1"/>
    <property type="molecule type" value="Genomic_DNA"/>
</dbReference>
<reference evidence="12" key="1">
    <citation type="submission" date="2023-06" db="EMBL/GenBank/DDBJ databases">
        <title>Genomic of Agaribacillus aureum.</title>
        <authorList>
            <person name="Wang G."/>
        </authorList>
    </citation>
    <scope>NUCLEOTIDE SEQUENCE</scope>
    <source>
        <strain evidence="12">BMA12</strain>
    </source>
</reference>
<evidence type="ECO:0000313" key="13">
    <source>
        <dbReference type="Proteomes" id="UP001172083"/>
    </source>
</evidence>
<dbReference type="Pfam" id="PF00593">
    <property type="entry name" value="TonB_dep_Rec_b-barrel"/>
    <property type="match status" value="1"/>
</dbReference>
<keyword evidence="13" id="KW-1185">Reference proteome</keyword>
<dbReference type="Gene3D" id="2.40.170.20">
    <property type="entry name" value="TonB-dependent receptor, beta-barrel domain"/>
    <property type="match status" value="1"/>
</dbReference>
<comment type="caution">
    <text evidence="12">The sequence shown here is derived from an EMBL/GenBank/DDBJ whole genome shotgun (WGS) entry which is preliminary data.</text>
</comment>
<keyword evidence="2 8" id="KW-0813">Transport</keyword>
<organism evidence="12 13">
    <name type="scientific">Agaribacillus aureus</name>
    <dbReference type="NCBI Taxonomy" id="3051825"/>
    <lineage>
        <taxon>Bacteria</taxon>
        <taxon>Pseudomonadati</taxon>
        <taxon>Bacteroidota</taxon>
        <taxon>Cytophagia</taxon>
        <taxon>Cytophagales</taxon>
        <taxon>Splendidivirgaceae</taxon>
        <taxon>Agaribacillus</taxon>
    </lineage>
</organism>
<dbReference type="InterPro" id="IPR036942">
    <property type="entry name" value="Beta-barrel_TonB_sf"/>
</dbReference>
<dbReference type="NCBIfam" id="TIGR04057">
    <property type="entry name" value="SusC_RagA_signa"/>
    <property type="match status" value="1"/>
</dbReference>
<dbReference type="InterPro" id="IPR023997">
    <property type="entry name" value="TonB-dep_OMP_SusC/RagA_CS"/>
</dbReference>